<dbReference type="Pfam" id="PF00491">
    <property type="entry name" value="Arginase"/>
    <property type="match status" value="1"/>
</dbReference>
<dbReference type="InterPro" id="IPR006035">
    <property type="entry name" value="Ureohydrolase"/>
</dbReference>
<dbReference type="PANTHER" id="PTHR11358">
    <property type="entry name" value="ARGINASE/AGMATINASE"/>
    <property type="match status" value="1"/>
</dbReference>
<keyword evidence="4" id="KW-0464">Manganese</keyword>
<accession>A0ABS4DHQ5</accession>
<proteinExistence type="inferred from homology"/>
<dbReference type="InterPro" id="IPR023696">
    <property type="entry name" value="Ureohydrolase_dom_sf"/>
</dbReference>
<dbReference type="Proteomes" id="UP001193081">
    <property type="component" value="Unassembled WGS sequence"/>
</dbReference>
<keyword evidence="3" id="KW-0369">Histidine metabolism</keyword>
<evidence type="ECO:0000256" key="1">
    <source>
        <dbReference type="ARBA" id="ARBA00022723"/>
    </source>
</evidence>
<comment type="caution">
    <text evidence="6">The sequence shown here is derived from an EMBL/GenBank/DDBJ whole genome shotgun (WGS) entry which is preliminary data.</text>
</comment>
<dbReference type="PIRSF" id="PIRSF036979">
    <property type="entry name" value="Arginase"/>
    <property type="match status" value="1"/>
</dbReference>
<evidence type="ECO:0000256" key="5">
    <source>
        <dbReference type="PROSITE-ProRule" id="PRU00742"/>
    </source>
</evidence>
<dbReference type="RefSeq" id="WP_135482235.1">
    <property type="nucleotide sequence ID" value="NZ_SIJK02000123.1"/>
</dbReference>
<dbReference type="Gene3D" id="3.40.800.10">
    <property type="entry name" value="Ureohydrolase domain"/>
    <property type="match status" value="1"/>
</dbReference>
<evidence type="ECO:0000256" key="2">
    <source>
        <dbReference type="ARBA" id="ARBA00022801"/>
    </source>
</evidence>
<comment type="similarity">
    <text evidence="5">Belongs to the arginase family.</text>
</comment>
<dbReference type="CDD" id="cd09988">
    <property type="entry name" value="Formimidoylglutamase"/>
    <property type="match status" value="1"/>
</dbReference>
<reference evidence="6 7" key="1">
    <citation type="submission" date="2021-03" db="EMBL/GenBank/DDBJ databases">
        <authorList>
            <person name="Grouzdev D.S."/>
        </authorList>
    </citation>
    <scope>NUCLEOTIDE SEQUENCE [LARGE SCALE GENOMIC DNA]</scope>
    <source>
        <strain evidence="6 7">M50-1</strain>
    </source>
</reference>
<keyword evidence="2" id="KW-0378">Hydrolase</keyword>
<name>A0ABS4DHQ5_9CHLR</name>
<organism evidence="6 7">
    <name type="scientific">Candidatus Chloroploca mongolica</name>
    <dbReference type="NCBI Taxonomy" id="2528176"/>
    <lineage>
        <taxon>Bacteria</taxon>
        <taxon>Bacillati</taxon>
        <taxon>Chloroflexota</taxon>
        <taxon>Chloroflexia</taxon>
        <taxon>Chloroflexales</taxon>
        <taxon>Chloroflexineae</taxon>
        <taxon>Oscillochloridaceae</taxon>
        <taxon>Candidatus Chloroploca</taxon>
    </lineage>
</organism>
<gene>
    <name evidence="6" type="ORF">EYB53_024860</name>
</gene>
<protein>
    <submittedName>
        <fullName evidence="6">Formimidoylglutamase</fullName>
    </submittedName>
</protein>
<evidence type="ECO:0000256" key="3">
    <source>
        <dbReference type="ARBA" id="ARBA00022808"/>
    </source>
</evidence>
<evidence type="ECO:0000313" key="6">
    <source>
        <dbReference type="EMBL" id="MBP1468963.1"/>
    </source>
</evidence>
<keyword evidence="1" id="KW-0479">Metal-binding</keyword>
<dbReference type="PANTHER" id="PTHR11358:SF35">
    <property type="entry name" value="FORMIMIDOYLGLUTAMASE"/>
    <property type="match status" value="1"/>
</dbReference>
<dbReference type="PROSITE" id="PS51409">
    <property type="entry name" value="ARGINASE_2"/>
    <property type="match status" value="1"/>
</dbReference>
<evidence type="ECO:0000256" key="4">
    <source>
        <dbReference type="ARBA" id="ARBA00023211"/>
    </source>
</evidence>
<keyword evidence="7" id="KW-1185">Reference proteome</keyword>
<dbReference type="SUPFAM" id="SSF52768">
    <property type="entry name" value="Arginase/deacetylase"/>
    <property type="match status" value="1"/>
</dbReference>
<evidence type="ECO:0000313" key="7">
    <source>
        <dbReference type="Proteomes" id="UP001193081"/>
    </source>
</evidence>
<sequence>MPKLDLERLVPVAGELFFSRNDPNDVRLGDVVQRGIAAYADASVVILGFPEDEGVRRNGGRPGAAEAPAAIRRCLYRMGIAGLTELALVDLGDTPPAPTLEERHDLHMAVVAQIIADGKRLLVLGGGNDVAYPDYVGLTAATGPALALNLDAHYDVRADTPRNSGTPYRQLIDEGRLAPTNYHVIGAQPFANSPVYTAFLEKCGAQVTTLQMARSRGVTATVEHITTESSATTIFWGFDMDVVNAAEAPGVSAPNPLGMRGDEFCALAELAGRDPRTRLIELSEVCPPYDLDLRTCRLAAAMLWYALHGFAKGMG</sequence>
<dbReference type="EMBL" id="SIJK02000123">
    <property type="protein sequence ID" value="MBP1468963.1"/>
    <property type="molecule type" value="Genomic_DNA"/>
</dbReference>